<evidence type="ECO:0008006" key="3">
    <source>
        <dbReference type="Google" id="ProtNLM"/>
    </source>
</evidence>
<protein>
    <recommendedName>
        <fullName evidence="3">Phage major capsid protein</fullName>
    </recommendedName>
</protein>
<keyword evidence="2" id="KW-1185">Reference proteome</keyword>
<name>A0ABV3GA82_MICGL</name>
<dbReference type="RefSeq" id="WP_358131239.1">
    <property type="nucleotide sequence ID" value="NZ_JBFALK010000003.1"/>
</dbReference>
<accession>A0ABV3GA82</accession>
<reference evidence="1 2" key="1">
    <citation type="submission" date="2024-06" db="EMBL/GenBank/DDBJ databases">
        <title>The Natural Products Discovery Center: Release of the First 8490 Sequenced Strains for Exploring Actinobacteria Biosynthetic Diversity.</title>
        <authorList>
            <person name="Kalkreuter E."/>
            <person name="Kautsar S.A."/>
            <person name="Yang D."/>
            <person name="Bader C.D."/>
            <person name="Teijaro C.N."/>
            <person name="Fluegel L."/>
            <person name="Davis C.M."/>
            <person name="Simpson J.R."/>
            <person name="Lauterbach L."/>
            <person name="Steele A.D."/>
            <person name="Gui C."/>
            <person name="Meng S."/>
            <person name="Li G."/>
            <person name="Viehrig K."/>
            <person name="Ye F."/>
            <person name="Su P."/>
            <person name="Kiefer A.F."/>
            <person name="Nichols A."/>
            <person name="Cepeda A.J."/>
            <person name="Yan W."/>
            <person name="Fan B."/>
            <person name="Jiang Y."/>
            <person name="Adhikari A."/>
            <person name="Zheng C.-J."/>
            <person name="Schuster L."/>
            <person name="Cowan T.M."/>
            <person name="Smanski M.J."/>
            <person name="Chevrette M.G."/>
            <person name="De Carvalho L.P.S."/>
            <person name="Shen B."/>
        </authorList>
    </citation>
    <scope>NUCLEOTIDE SEQUENCE [LARGE SCALE GENOMIC DNA]</scope>
    <source>
        <strain evidence="1 2">NPDC050100</strain>
    </source>
</reference>
<comment type="caution">
    <text evidence="1">The sequence shown here is derived from an EMBL/GenBank/DDBJ whole genome shotgun (WGS) entry which is preliminary data.</text>
</comment>
<proteinExistence type="predicted"/>
<organism evidence="1 2">
    <name type="scientific">Microtetraspora glauca</name>
    <dbReference type="NCBI Taxonomy" id="1996"/>
    <lineage>
        <taxon>Bacteria</taxon>
        <taxon>Bacillati</taxon>
        <taxon>Actinomycetota</taxon>
        <taxon>Actinomycetes</taxon>
        <taxon>Streptosporangiales</taxon>
        <taxon>Streptosporangiaceae</taxon>
        <taxon>Microtetraspora</taxon>
    </lineage>
</organism>
<gene>
    <name evidence="1" type="ORF">AB0I59_07725</name>
</gene>
<sequence>MGYAAPTPSEMFSDTQDPAQVAARFEDYKGKLAASHAKAAQGDTAFVPGQGIVVDGSRRQAALAERVEAITKGLSADQLTAIQGDLDALKGTLADIGKDITLTSPLSSGLVPYDLEAPAKLLVPRMTPLRNSIPRGKGQGTARQFKRILGWTNSGVGGVADAMAFMDSQSISTAFGPISLRRGAKIAYAADEKSVKYVEQGLSDMVTWKAQFAGQGFQDVRSLSQTALLWATMGAEERAILFGRGGSGYAGAVAAPTTTVAASGTGATIPAATYGVKITSVAGGGESAAATVSSSLAVTLGQSIVITFTGGTEPTGALAYNVYVGPAGSETFQGTFSPTTAGGTTTITLSSYAAGGAAAPAVDTTFNSQGYDGFLAVLTDPAQTGYLKRVNGKIFDSATPANSLGDKPFQDAFVRLYGADAVGTMDKRLADPDEIWLDGNARRALGDYLKLNANSNSYRIALTEGEALGGARIGSVVAGIANQVTGKMVDLNVHPYMPKGASIIRSRNLPVPESEVSATSEVINVQDYMAVDWPVIQFTYDASTYMFGTLVHYAPGWSGALLGLQ</sequence>
<evidence type="ECO:0000313" key="2">
    <source>
        <dbReference type="Proteomes" id="UP001551675"/>
    </source>
</evidence>
<dbReference type="EMBL" id="JBFALK010000003">
    <property type="protein sequence ID" value="MEV0968507.1"/>
    <property type="molecule type" value="Genomic_DNA"/>
</dbReference>
<evidence type="ECO:0000313" key="1">
    <source>
        <dbReference type="EMBL" id="MEV0968507.1"/>
    </source>
</evidence>
<dbReference type="Proteomes" id="UP001551675">
    <property type="component" value="Unassembled WGS sequence"/>
</dbReference>